<keyword evidence="5" id="KW-0418">Kinase</keyword>
<evidence type="ECO:0000313" key="11">
    <source>
        <dbReference type="EMBL" id="MBQ0931735.1"/>
    </source>
</evidence>
<dbReference type="CDD" id="cd16922">
    <property type="entry name" value="HATPase_EvgS-ArcB-TorS-like"/>
    <property type="match status" value="1"/>
</dbReference>
<evidence type="ECO:0000256" key="7">
    <source>
        <dbReference type="PROSITE-ProRule" id="PRU00169"/>
    </source>
</evidence>
<keyword evidence="6" id="KW-0902">Two-component regulatory system</keyword>
<protein>
    <recommendedName>
        <fullName evidence="2">histidine kinase</fullName>
        <ecNumber evidence="2">2.7.13.3</ecNumber>
    </recommendedName>
</protein>
<feature type="transmembrane region" description="Helical" evidence="8">
    <location>
        <begin position="179"/>
        <end position="196"/>
    </location>
</feature>
<dbReference type="InterPro" id="IPR036097">
    <property type="entry name" value="HisK_dim/P_sf"/>
</dbReference>
<feature type="domain" description="Histidine kinase" evidence="9">
    <location>
        <begin position="242"/>
        <end position="455"/>
    </location>
</feature>
<reference evidence="11 12" key="1">
    <citation type="submission" date="2021-04" db="EMBL/GenBank/DDBJ databases">
        <title>The genome sequence of Ideonella sp. 3Y2.</title>
        <authorList>
            <person name="Liu Y."/>
        </authorList>
    </citation>
    <scope>NUCLEOTIDE SEQUENCE [LARGE SCALE GENOMIC DNA]</scope>
    <source>
        <strain evidence="11 12">3Y2</strain>
    </source>
</reference>
<dbReference type="PANTHER" id="PTHR45339">
    <property type="entry name" value="HYBRID SIGNAL TRANSDUCTION HISTIDINE KINASE J"/>
    <property type="match status" value="1"/>
</dbReference>
<dbReference type="CDD" id="cd00082">
    <property type="entry name" value="HisKA"/>
    <property type="match status" value="1"/>
</dbReference>
<keyword evidence="4" id="KW-0808">Transferase</keyword>
<dbReference type="Pfam" id="PF02518">
    <property type="entry name" value="HATPase_c"/>
    <property type="match status" value="1"/>
</dbReference>
<dbReference type="InterPro" id="IPR003594">
    <property type="entry name" value="HATPase_dom"/>
</dbReference>
<dbReference type="RefSeq" id="WP_210854702.1">
    <property type="nucleotide sequence ID" value="NZ_JAGQDD010000010.1"/>
</dbReference>
<dbReference type="SMART" id="SM00388">
    <property type="entry name" value="HisKA"/>
    <property type="match status" value="1"/>
</dbReference>
<evidence type="ECO:0000259" key="9">
    <source>
        <dbReference type="PROSITE" id="PS50109"/>
    </source>
</evidence>
<keyword evidence="8" id="KW-0472">Membrane</keyword>
<feature type="transmembrane region" description="Helical" evidence="8">
    <location>
        <begin position="35"/>
        <end position="57"/>
    </location>
</feature>
<keyword evidence="3 7" id="KW-0597">Phosphoprotein</keyword>
<proteinExistence type="predicted"/>
<comment type="caution">
    <text evidence="11">The sequence shown here is derived from an EMBL/GenBank/DDBJ whole genome shotgun (WGS) entry which is preliminary data.</text>
</comment>
<dbReference type="EC" id="2.7.13.3" evidence="2"/>
<feature type="transmembrane region" description="Helical" evidence="8">
    <location>
        <begin position="103"/>
        <end position="122"/>
    </location>
</feature>
<evidence type="ECO:0000256" key="3">
    <source>
        <dbReference type="ARBA" id="ARBA00022553"/>
    </source>
</evidence>
<dbReference type="Gene3D" id="3.40.50.2300">
    <property type="match status" value="1"/>
</dbReference>
<dbReference type="PANTHER" id="PTHR45339:SF1">
    <property type="entry name" value="HYBRID SIGNAL TRANSDUCTION HISTIDINE KINASE J"/>
    <property type="match status" value="1"/>
</dbReference>
<gene>
    <name evidence="11" type="ORF">KAK03_14710</name>
</gene>
<evidence type="ECO:0000256" key="1">
    <source>
        <dbReference type="ARBA" id="ARBA00000085"/>
    </source>
</evidence>
<evidence type="ECO:0000313" key="12">
    <source>
        <dbReference type="Proteomes" id="UP000676246"/>
    </source>
</evidence>
<dbReference type="FunFam" id="1.10.287.130:FF:000001">
    <property type="entry name" value="Two-component sensor histidine kinase"/>
    <property type="match status" value="1"/>
</dbReference>
<feature type="domain" description="Response regulatory" evidence="10">
    <location>
        <begin position="476"/>
        <end position="595"/>
    </location>
</feature>
<feature type="transmembrane region" description="Helical" evidence="8">
    <location>
        <begin position="156"/>
        <end position="173"/>
    </location>
</feature>
<dbReference type="InterPro" id="IPR036890">
    <property type="entry name" value="HATPase_C_sf"/>
</dbReference>
<dbReference type="SUPFAM" id="SSF52172">
    <property type="entry name" value="CheY-like"/>
    <property type="match status" value="1"/>
</dbReference>
<dbReference type="SMART" id="SM00448">
    <property type="entry name" value="REC"/>
    <property type="match status" value="1"/>
</dbReference>
<evidence type="ECO:0000256" key="2">
    <source>
        <dbReference type="ARBA" id="ARBA00012438"/>
    </source>
</evidence>
<dbReference type="SMART" id="SM00387">
    <property type="entry name" value="HATPase_c"/>
    <property type="match status" value="1"/>
</dbReference>
<dbReference type="Gene3D" id="1.10.287.130">
    <property type="match status" value="1"/>
</dbReference>
<dbReference type="PROSITE" id="PS50110">
    <property type="entry name" value="RESPONSE_REGULATORY"/>
    <property type="match status" value="1"/>
</dbReference>
<dbReference type="AlphaFoldDB" id="A0A940YBR5"/>
<evidence type="ECO:0000256" key="5">
    <source>
        <dbReference type="ARBA" id="ARBA00022777"/>
    </source>
</evidence>
<keyword evidence="8" id="KW-1133">Transmembrane helix</keyword>
<comment type="catalytic activity">
    <reaction evidence="1">
        <text>ATP + protein L-histidine = ADP + protein N-phospho-L-histidine.</text>
        <dbReference type="EC" id="2.7.13.3"/>
    </reaction>
</comment>
<evidence type="ECO:0000256" key="4">
    <source>
        <dbReference type="ARBA" id="ARBA00022679"/>
    </source>
</evidence>
<dbReference type="Pfam" id="PF00072">
    <property type="entry name" value="Response_reg"/>
    <property type="match status" value="1"/>
</dbReference>
<dbReference type="InterPro" id="IPR001789">
    <property type="entry name" value="Sig_transdc_resp-reg_receiver"/>
</dbReference>
<feature type="transmembrane region" description="Helical" evidence="8">
    <location>
        <begin position="128"/>
        <end position="149"/>
    </location>
</feature>
<keyword evidence="8" id="KW-0812">Transmembrane</keyword>
<sequence length="598" mass="65667">MLQPPRFQPSQSVASTTVDTAEIDRLIEADRIETLYANTPQALAGGVLFAALLAWAFHPGAGTWLAGGWLLAKILIIGLRALDAWLYMRSPDRRAQPRLWHHRHLAGVVVDGLTWGLAWPLFVPSNNLMLDGSLLAGLVGVAAIGVFTLTSHASHVVLYLSGVLLPIVAHELWQDRGDVTWLMTGGIFIYFAVLLGESRRAYVHKTELLRLRFENAAIADERETALRRVEEASRAKSRFLATVSHELRTPLNGIMGMTELLMDAEPQPSRRERLQVVQQSAGHLLTLIEDLLDVSRIEFGRFELHPEPAEPALLVHEVTGLLQPIAAARGLSLLCSIEPGVSARLMLDAPRVRQVLHNLVGNALKFTDQGEVRVTLSQRGDQLQFTVSDSGRGIAPALLERIFDPFERGEDGRAAGTGLGLTISRQLARAMGGNLIASSRPGQGAQFHFTLDAPPVDSETPVDVTDPQAPSLLRGEVLLVEDNEVNALVARGMLESLGLTVREARDGVQALQALQQQRPHLVLMDCQMPQLDGWEATRRWRQIEQANRLLRVPVVALTANAVAGDREVCLAAGMDDYLSKPFTRERLALVVARHLRRG</sequence>
<dbReference type="GO" id="GO:0000155">
    <property type="term" value="F:phosphorelay sensor kinase activity"/>
    <property type="evidence" value="ECO:0007669"/>
    <property type="project" value="InterPro"/>
</dbReference>
<dbReference type="InterPro" id="IPR004358">
    <property type="entry name" value="Sig_transdc_His_kin-like_C"/>
</dbReference>
<dbReference type="EMBL" id="JAGQDD010000010">
    <property type="protein sequence ID" value="MBQ0931735.1"/>
    <property type="molecule type" value="Genomic_DNA"/>
</dbReference>
<dbReference type="SUPFAM" id="SSF47384">
    <property type="entry name" value="Homodimeric domain of signal transducing histidine kinase"/>
    <property type="match status" value="1"/>
</dbReference>
<feature type="modified residue" description="4-aspartylphosphate" evidence="7">
    <location>
        <position position="525"/>
    </location>
</feature>
<dbReference type="PROSITE" id="PS50109">
    <property type="entry name" value="HIS_KIN"/>
    <property type="match status" value="1"/>
</dbReference>
<dbReference type="InterPro" id="IPR005467">
    <property type="entry name" value="His_kinase_dom"/>
</dbReference>
<evidence type="ECO:0000256" key="8">
    <source>
        <dbReference type="SAM" id="Phobius"/>
    </source>
</evidence>
<dbReference type="Proteomes" id="UP000676246">
    <property type="component" value="Unassembled WGS sequence"/>
</dbReference>
<dbReference type="InterPro" id="IPR011006">
    <property type="entry name" value="CheY-like_superfamily"/>
</dbReference>
<feature type="transmembrane region" description="Helical" evidence="8">
    <location>
        <begin position="63"/>
        <end position="82"/>
    </location>
</feature>
<accession>A0A940YBR5</accession>
<dbReference type="CDD" id="cd17546">
    <property type="entry name" value="REC_hyHK_CKI1_RcsC-like"/>
    <property type="match status" value="1"/>
</dbReference>
<dbReference type="PRINTS" id="PR00344">
    <property type="entry name" value="BCTRLSENSOR"/>
</dbReference>
<organism evidence="11 12">
    <name type="scientific">Ideonella alba</name>
    <dbReference type="NCBI Taxonomy" id="2824118"/>
    <lineage>
        <taxon>Bacteria</taxon>
        <taxon>Pseudomonadati</taxon>
        <taxon>Pseudomonadota</taxon>
        <taxon>Betaproteobacteria</taxon>
        <taxon>Burkholderiales</taxon>
        <taxon>Sphaerotilaceae</taxon>
        <taxon>Ideonella</taxon>
    </lineage>
</organism>
<evidence type="ECO:0000256" key="6">
    <source>
        <dbReference type="ARBA" id="ARBA00023012"/>
    </source>
</evidence>
<dbReference type="SUPFAM" id="SSF55874">
    <property type="entry name" value="ATPase domain of HSP90 chaperone/DNA topoisomerase II/histidine kinase"/>
    <property type="match status" value="1"/>
</dbReference>
<dbReference type="InterPro" id="IPR003661">
    <property type="entry name" value="HisK_dim/P_dom"/>
</dbReference>
<keyword evidence="12" id="KW-1185">Reference proteome</keyword>
<evidence type="ECO:0000259" key="10">
    <source>
        <dbReference type="PROSITE" id="PS50110"/>
    </source>
</evidence>
<dbReference type="Gene3D" id="3.30.565.10">
    <property type="entry name" value="Histidine kinase-like ATPase, C-terminal domain"/>
    <property type="match status" value="1"/>
</dbReference>
<name>A0A940YBR5_9BURK</name>
<dbReference type="Pfam" id="PF00512">
    <property type="entry name" value="HisKA"/>
    <property type="match status" value="1"/>
</dbReference>